<dbReference type="OrthoDB" id="9810350at2"/>
<dbReference type="Proteomes" id="UP000215027">
    <property type="component" value="Chromosome I"/>
</dbReference>
<proteinExistence type="inferred from homology"/>
<dbReference type="HAMAP" id="MF_00115">
    <property type="entry name" value="MscL"/>
    <property type="match status" value="1"/>
</dbReference>
<evidence type="ECO:0000256" key="1">
    <source>
        <dbReference type="ARBA" id="ARBA00004141"/>
    </source>
</evidence>
<comment type="function">
    <text evidence="9">Channel that opens in response to stretch forces in the membrane lipid bilayer. May participate in the regulation of osmotic pressure changes within the cell.</text>
</comment>
<dbReference type="GO" id="GO:0005886">
    <property type="term" value="C:plasma membrane"/>
    <property type="evidence" value="ECO:0007669"/>
    <property type="project" value="UniProtKB-SubCell"/>
</dbReference>
<evidence type="ECO:0000256" key="7">
    <source>
        <dbReference type="ARBA" id="ARBA00023136"/>
    </source>
</evidence>
<comment type="subcellular location">
    <subcellularLocation>
        <location evidence="9">Cell membrane</location>
        <topology evidence="9">Multi-pass membrane protein</topology>
    </subcellularLocation>
    <subcellularLocation>
        <location evidence="1">Membrane</location>
        <topology evidence="1">Multi-pass membrane protein</topology>
    </subcellularLocation>
</comment>
<protein>
    <recommendedName>
        <fullName evidence="9">Large-conductance mechanosensitive channel</fullName>
    </recommendedName>
</protein>
<dbReference type="InterPro" id="IPR036019">
    <property type="entry name" value="MscL_channel"/>
</dbReference>
<dbReference type="KEGG" id="pbf:CFX0092_A2599"/>
<evidence type="ECO:0000256" key="5">
    <source>
        <dbReference type="ARBA" id="ARBA00022989"/>
    </source>
</evidence>
<keyword evidence="2 9" id="KW-0813">Transport</keyword>
<comment type="similarity">
    <text evidence="9">Belongs to the MscL family.</text>
</comment>
<evidence type="ECO:0000256" key="8">
    <source>
        <dbReference type="ARBA" id="ARBA00023303"/>
    </source>
</evidence>
<feature type="transmembrane region" description="Helical" evidence="9">
    <location>
        <begin position="12"/>
        <end position="31"/>
    </location>
</feature>
<dbReference type="PANTHER" id="PTHR30266:SF2">
    <property type="entry name" value="LARGE-CONDUCTANCE MECHANOSENSITIVE CHANNEL"/>
    <property type="match status" value="1"/>
</dbReference>
<reference evidence="10" key="1">
    <citation type="submission" date="2016-01" db="EMBL/GenBank/DDBJ databases">
        <authorList>
            <person name="Mcilroy J.S."/>
            <person name="Karst M S."/>
            <person name="Albertsen M."/>
        </authorList>
    </citation>
    <scope>NUCLEOTIDE SEQUENCE</scope>
    <source>
        <strain evidence="10">Cfx-K</strain>
    </source>
</reference>
<dbReference type="NCBIfam" id="NF001843">
    <property type="entry name" value="PRK00567.1-4"/>
    <property type="match status" value="1"/>
</dbReference>
<keyword evidence="3 9" id="KW-1003">Cell membrane</keyword>
<evidence type="ECO:0000313" key="10">
    <source>
        <dbReference type="EMBL" id="CUS04477.2"/>
    </source>
</evidence>
<keyword evidence="5 9" id="KW-1133">Transmembrane helix</keyword>
<comment type="subunit">
    <text evidence="9">Homopentamer.</text>
</comment>
<gene>
    <name evidence="9 10" type="primary">mscL</name>
    <name evidence="10" type="ORF">CFX0092_A2599</name>
</gene>
<evidence type="ECO:0000256" key="6">
    <source>
        <dbReference type="ARBA" id="ARBA00023065"/>
    </source>
</evidence>
<dbReference type="PANTHER" id="PTHR30266">
    <property type="entry name" value="MECHANOSENSITIVE CHANNEL MSCL"/>
    <property type="match status" value="1"/>
</dbReference>
<evidence type="ECO:0000313" key="11">
    <source>
        <dbReference type="Proteomes" id="UP000215027"/>
    </source>
</evidence>
<keyword evidence="4 9" id="KW-0812">Transmembrane</keyword>
<keyword evidence="6 9" id="KW-0406">Ion transport</keyword>
<keyword evidence="11" id="KW-1185">Reference proteome</keyword>
<evidence type="ECO:0000256" key="9">
    <source>
        <dbReference type="HAMAP-Rule" id="MF_00115"/>
    </source>
</evidence>
<dbReference type="RefSeq" id="WP_095043806.1">
    <property type="nucleotide sequence ID" value="NZ_LN890655.1"/>
</dbReference>
<dbReference type="PRINTS" id="PR01264">
    <property type="entry name" value="MECHCHANNEL"/>
</dbReference>
<dbReference type="SUPFAM" id="SSF81330">
    <property type="entry name" value="Gated mechanosensitive channel"/>
    <property type="match status" value="1"/>
</dbReference>
<sequence>MIKEFREFIMRGNVIELAVAVIIGAAFTAIVNSLVNDIIMPIIGAILGGINFASLAITVGDANITYGNFIQAIINFLLIALVLFLIIRSINRMSRKPAAAPAAPPAPPAPTNEELLLREIRDLLRDRRQL</sequence>
<accession>A0A170PHT3</accession>
<dbReference type="Gene3D" id="1.10.1200.120">
    <property type="entry name" value="Large-conductance mechanosensitive channel, MscL, domain 1"/>
    <property type="match status" value="1"/>
</dbReference>
<dbReference type="EMBL" id="LN890655">
    <property type="protein sequence ID" value="CUS04477.2"/>
    <property type="molecule type" value="Genomic_DNA"/>
</dbReference>
<name>A0A170PHT3_9CHLR</name>
<dbReference type="InterPro" id="IPR001185">
    <property type="entry name" value="MS_channel"/>
</dbReference>
<dbReference type="GO" id="GO:0008381">
    <property type="term" value="F:mechanosensitive monoatomic ion channel activity"/>
    <property type="evidence" value="ECO:0007669"/>
    <property type="project" value="UniProtKB-UniRule"/>
</dbReference>
<dbReference type="NCBIfam" id="TIGR00220">
    <property type="entry name" value="mscL"/>
    <property type="match status" value="1"/>
</dbReference>
<dbReference type="AlphaFoldDB" id="A0A170PHT3"/>
<evidence type="ECO:0000256" key="4">
    <source>
        <dbReference type="ARBA" id="ARBA00022692"/>
    </source>
</evidence>
<evidence type="ECO:0000256" key="3">
    <source>
        <dbReference type="ARBA" id="ARBA00022475"/>
    </source>
</evidence>
<keyword evidence="7 9" id="KW-0472">Membrane</keyword>
<dbReference type="Pfam" id="PF01741">
    <property type="entry name" value="MscL"/>
    <property type="match status" value="1"/>
</dbReference>
<organism evidence="10 11">
    <name type="scientific">Candidatus Promineifilum breve</name>
    <dbReference type="NCBI Taxonomy" id="1806508"/>
    <lineage>
        <taxon>Bacteria</taxon>
        <taxon>Bacillati</taxon>
        <taxon>Chloroflexota</taxon>
        <taxon>Ardenticatenia</taxon>
        <taxon>Candidatus Promineifilales</taxon>
        <taxon>Candidatus Promineifilaceae</taxon>
        <taxon>Candidatus Promineifilum</taxon>
    </lineage>
</organism>
<dbReference type="InterPro" id="IPR037673">
    <property type="entry name" value="MSC/AndL"/>
</dbReference>
<feature type="transmembrane region" description="Helical" evidence="9">
    <location>
        <begin position="69"/>
        <end position="87"/>
    </location>
</feature>
<evidence type="ECO:0000256" key="2">
    <source>
        <dbReference type="ARBA" id="ARBA00022448"/>
    </source>
</evidence>
<feature type="transmembrane region" description="Helical" evidence="9">
    <location>
        <begin position="38"/>
        <end position="57"/>
    </location>
</feature>
<keyword evidence="8 9" id="KW-0407">Ion channel</keyword>